<feature type="domain" description="ABC transporter" evidence="1">
    <location>
        <begin position="71"/>
        <end position="241"/>
    </location>
</feature>
<dbReference type="InterPro" id="IPR027417">
    <property type="entry name" value="P-loop_NTPase"/>
</dbReference>
<dbReference type="STRING" id="6313.A0A0K0DQL5"/>
<dbReference type="AlphaFoldDB" id="A0A0K0DQL5"/>
<evidence type="ECO:0000259" key="1">
    <source>
        <dbReference type="PROSITE" id="PS50893"/>
    </source>
</evidence>
<proteinExistence type="predicted"/>
<keyword evidence="2" id="KW-1185">Reference proteome</keyword>
<protein>
    <submittedName>
        <fullName evidence="3">ABC transporter domain-containing protein</fullName>
    </submittedName>
</protein>
<evidence type="ECO:0000313" key="2">
    <source>
        <dbReference type="Proteomes" id="UP000035642"/>
    </source>
</evidence>
<dbReference type="GO" id="GO:0016020">
    <property type="term" value="C:membrane"/>
    <property type="evidence" value="ECO:0007669"/>
    <property type="project" value="InterPro"/>
</dbReference>
<accession>A0A0K0DQL5</accession>
<dbReference type="Gene3D" id="3.40.50.300">
    <property type="entry name" value="P-loop containing nucleotide triphosphate hydrolases"/>
    <property type="match status" value="1"/>
</dbReference>
<dbReference type="GO" id="GO:0005524">
    <property type="term" value="F:ATP binding"/>
    <property type="evidence" value="ECO:0007669"/>
    <property type="project" value="InterPro"/>
</dbReference>
<dbReference type="Pfam" id="PF00005">
    <property type="entry name" value="ABC_tran"/>
    <property type="match status" value="1"/>
</dbReference>
<organism evidence="2 3">
    <name type="scientific">Angiostrongylus cantonensis</name>
    <name type="common">Rat lungworm</name>
    <dbReference type="NCBI Taxonomy" id="6313"/>
    <lineage>
        <taxon>Eukaryota</taxon>
        <taxon>Metazoa</taxon>
        <taxon>Ecdysozoa</taxon>
        <taxon>Nematoda</taxon>
        <taxon>Chromadorea</taxon>
        <taxon>Rhabditida</taxon>
        <taxon>Rhabditina</taxon>
        <taxon>Rhabditomorpha</taxon>
        <taxon>Strongyloidea</taxon>
        <taxon>Metastrongylidae</taxon>
        <taxon>Angiostrongylus</taxon>
    </lineage>
</organism>
<sequence>MYWFFVFGYENNLFGSLIALCIDRRRRKRIVDGMYDNWALESDEVKIRGEDCDVVSEKENVKTMNRFDTAVLVDDIKKWYGDFNAVKGVTFHVKTGECFGLLGVNGAGKTSTFQMLTRENDIDDGDAFAGANIGYCPQFDAVLKEMTGEETLCMFARIRGIPRSDIPKKVNAVIHTIGIGLYARRQIKSYSGGNKRRLSLGIALIGLPPVLLLDEPTTGVDPKARRIIWNIFSKVFLINFFFAACSR</sequence>
<dbReference type="InterPro" id="IPR003439">
    <property type="entry name" value="ABC_transporter-like_ATP-bd"/>
</dbReference>
<dbReference type="PROSITE" id="PS00211">
    <property type="entry name" value="ABC_TRANSPORTER_1"/>
    <property type="match status" value="1"/>
</dbReference>
<dbReference type="GO" id="GO:0140359">
    <property type="term" value="F:ABC-type transporter activity"/>
    <property type="evidence" value="ECO:0007669"/>
    <property type="project" value="InterPro"/>
</dbReference>
<dbReference type="WBParaSite" id="ACAC_0001405401-mRNA-1">
    <property type="protein sequence ID" value="ACAC_0001405401-mRNA-1"/>
    <property type="gene ID" value="ACAC_0001405401"/>
</dbReference>
<dbReference type="InterPro" id="IPR017871">
    <property type="entry name" value="ABC_transporter-like_CS"/>
</dbReference>
<dbReference type="SUPFAM" id="SSF52540">
    <property type="entry name" value="P-loop containing nucleoside triphosphate hydrolases"/>
    <property type="match status" value="1"/>
</dbReference>
<dbReference type="PANTHER" id="PTHR19229:SF250">
    <property type="entry name" value="ABC TRANSPORTER DOMAIN-CONTAINING PROTEIN-RELATED"/>
    <property type="match status" value="1"/>
</dbReference>
<reference evidence="3" key="2">
    <citation type="submission" date="2017-02" db="UniProtKB">
        <authorList>
            <consortium name="WormBaseParasite"/>
        </authorList>
    </citation>
    <scope>IDENTIFICATION</scope>
</reference>
<name>A0A0K0DQL5_ANGCA</name>
<dbReference type="GO" id="GO:0005319">
    <property type="term" value="F:lipid transporter activity"/>
    <property type="evidence" value="ECO:0007669"/>
    <property type="project" value="TreeGrafter"/>
</dbReference>
<dbReference type="GO" id="GO:0016887">
    <property type="term" value="F:ATP hydrolysis activity"/>
    <property type="evidence" value="ECO:0007669"/>
    <property type="project" value="InterPro"/>
</dbReference>
<reference evidence="2" key="1">
    <citation type="submission" date="2012-09" db="EMBL/GenBank/DDBJ databases">
        <authorList>
            <person name="Martin A.A."/>
        </authorList>
    </citation>
    <scope>NUCLEOTIDE SEQUENCE</scope>
</reference>
<dbReference type="InterPro" id="IPR026082">
    <property type="entry name" value="ABCA"/>
</dbReference>
<dbReference type="PANTHER" id="PTHR19229">
    <property type="entry name" value="ATP-BINDING CASSETTE TRANSPORTER SUBFAMILY A ABCA"/>
    <property type="match status" value="1"/>
</dbReference>
<dbReference type="Proteomes" id="UP000035642">
    <property type="component" value="Unassembled WGS sequence"/>
</dbReference>
<evidence type="ECO:0000313" key="3">
    <source>
        <dbReference type="WBParaSite" id="ACAC_0001405401-mRNA-1"/>
    </source>
</evidence>
<dbReference type="PROSITE" id="PS50893">
    <property type="entry name" value="ABC_TRANSPORTER_2"/>
    <property type="match status" value="1"/>
</dbReference>